<dbReference type="CDD" id="cd03225">
    <property type="entry name" value="ABC_cobalt_CbiO_domain1"/>
    <property type="match status" value="1"/>
</dbReference>
<evidence type="ECO:0000256" key="7">
    <source>
        <dbReference type="ARBA" id="ARBA00022967"/>
    </source>
</evidence>
<comment type="caution">
    <text evidence="10">The sequence shown here is derived from an EMBL/GenBank/DDBJ whole genome shotgun (WGS) entry which is preliminary data.</text>
</comment>
<evidence type="ECO:0000256" key="8">
    <source>
        <dbReference type="ARBA" id="ARBA00023136"/>
    </source>
</evidence>
<name>A0A972K5P0_9BACL</name>
<dbReference type="PROSITE" id="PS50893">
    <property type="entry name" value="ABC_TRANSPORTER_2"/>
    <property type="match status" value="1"/>
</dbReference>
<sequence length="275" mass="30260">MNFGDDLIKLEHVSFTHPSSEDAPAIIKDVDLTIHRGEWVAVVGTNGSGKSTLAKLIAKLTPVSSGEVRFNIPEQPPIQLIFQNPDMQVIGETVFEDVCFGMENYGIAEAEMRQRALTALRKVGLEAMTDSPVSQLSGGQKQLLSIASCLCMNPAVLLFDEATSMLDPRSRHNIVQVAQELHGEGKTIVWITQWMDELAWADRMVVLDQGRVAYNGSTRDFFYLTDEQSQSCCDRLGFIPPYTVQVALSLINKGLKLASMPVTPAELGKIVSLHL</sequence>
<dbReference type="InterPro" id="IPR050095">
    <property type="entry name" value="ECF_ABC_transporter_ATP-bd"/>
</dbReference>
<evidence type="ECO:0000256" key="2">
    <source>
        <dbReference type="ARBA" id="ARBA00005417"/>
    </source>
</evidence>
<keyword evidence="5" id="KW-0547">Nucleotide-binding</keyword>
<dbReference type="GO" id="GO:0016887">
    <property type="term" value="F:ATP hydrolysis activity"/>
    <property type="evidence" value="ECO:0007669"/>
    <property type="project" value="InterPro"/>
</dbReference>
<dbReference type="GO" id="GO:0042626">
    <property type="term" value="F:ATPase-coupled transmembrane transporter activity"/>
    <property type="evidence" value="ECO:0007669"/>
    <property type="project" value="TreeGrafter"/>
</dbReference>
<keyword evidence="4" id="KW-1003">Cell membrane</keyword>
<dbReference type="RefSeq" id="WP_171655496.1">
    <property type="nucleotide sequence ID" value="NZ_WHOD01000109.1"/>
</dbReference>
<dbReference type="InterPro" id="IPR015856">
    <property type="entry name" value="ABC_transpr_CbiO/EcfA_su"/>
</dbReference>
<proteinExistence type="inferred from homology"/>
<keyword evidence="3" id="KW-0813">Transport</keyword>
<evidence type="ECO:0000256" key="6">
    <source>
        <dbReference type="ARBA" id="ARBA00022840"/>
    </source>
</evidence>
<dbReference type="AlphaFoldDB" id="A0A972K5P0"/>
<dbReference type="InterPro" id="IPR027417">
    <property type="entry name" value="P-loop_NTPase"/>
</dbReference>
<evidence type="ECO:0000313" key="10">
    <source>
        <dbReference type="EMBL" id="NOU97252.1"/>
    </source>
</evidence>
<evidence type="ECO:0000256" key="4">
    <source>
        <dbReference type="ARBA" id="ARBA00022475"/>
    </source>
</evidence>
<protein>
    <submittedName>
        <fullName evidence="10">ATP-binding cassette domain-containing protein</fullName>
    </submittedName>
</protein>
<dbReference type="InterPro" id="IPR017871">
    <property type="entry name" value="ABC_transporter-like_CS"/>
</dbReference>
<dbReference type="InterPro" id="IPR003439">
    <property type="entry name" value="ABC_transporter-like_ATP-bd"/>
</dbReference>
<feature type="domain" description="ABC transporter" evidence="9">
    <location>
        <begin position="8"/>
        <end position="234"/>
    </location>
</feature>
<dbReference type="GO" id="GO:0043190">
    <property type="term" value="C:ATP-binding cassette (ABC) transporter complex"/>
    <property type="evidence" value="ECO:0007669"/>
    <property type="project" value="TreeGrafter"/>
</dbReference>
<dbReference type="SUPFAM" id="SSF52540">
    <property type="entry name" value="P-loop containing nucleoside triphosphate hydrolases"/>
    <property type="match status" value="1"/>
</dbReference>
<accession>A0A972K5P0</accession>
<dbReference type="Proteomes" id="UP000641588">
    <property type="component" value="Unassembled WGS sequence"/>
</dbReference>
<dbReference type="GO" id="GO:0005524">
    <property type="term" value="F:ATP binding"/>
    <property type="evidence" value="ECO:0007669"/>
    <property type="project" value="UniProtKB-KW"/>
</dbReference>
<dbReference type="EMBL" id="WHOD01000109">
    <property type="protein sequence ID" value="NOU97252.1"/>
    <property type="molecule type" value="Genomic_DNA"/>
</dbReference>
<keyword evidence="6 10" id="KW-0067">ATP-binding</keyword>
<keyword evidence="7" id="KW-1278">Translocase</keyword>
<dbReference type="SMART" id="SM00382">
    <property type="entry name" value="AAA"/>
    <property type="match status" value="1"/>
</dbReference>
<evidence type="ECO:0000256" key="3">
    <source>
        <dbReference type="ARBA" id="ARBA00022448"/>
    </source>
</evidence>
<organism evidence="10 11">
    <name type="scientific">Paenibacillus foliorum</name>
    <dbReference type="NCBI Taxonomy" id="2654974"/>
    <lineage>
        <taxon>Bacteria</taxon>
        <taxon>Bacillati</taxon>
        <taxon>Bacillota</taxon>
        <taxon>Bacilli</taxon>
        <taxon>Bacillales</taxon>
        <taxon>Paenibacillaceae</taxon>
        <taxon>Paenibacillus</taxon>
    </lineage>
</organism>
<keyword evidence="11" id="KW-1185">Reference proteome</keyword>
<dbReference type="PROSITE" id="PS00211">
    <property type="entry name" value="ABC_TRANSPORTER_1"/>
    <property type="match status" value="1"/>
</dbReference>
<evidence type="ECO:0000256" key="5">
    <source>
        <dbReference type="ARBA" id="ARBA00022741"/>
    </source>
</evidence>
<dbReference type="PANTHER" id="PTHR43553">
    <property type="entry name" value="HEAVY METAL TRANSPORTER"/>
    <property type="match status" value="1"/>
</dbReference>
<evidence type="ECO:0000256" key="1">
    <source>
        <dbReference type="ARBA" id="ARBA00004202"/>
    </source>
</evidence>
<comment type="subcellular location">
    <subcellularLocation>
        <location evidence="1">Cell membrane</location>
        <topology evidence="1">Peripheral membrane protein</topology>
    </subcellularLocation>
</comment>
<keyword evidence="8" id="KW-0472">Membrane</keyword>
<dbReference type="Pfam" id="PF00005">
    <property type="entry name" value="ABC_tran"/>
    <property type="match status" value="1"/>
</dbReference>
<reference evidence="10" key="1">
    <citation type="submission" date="2019-10" db="EMBL/GenBank/DDBJ databases">
        <title>Description of Paenibacillus glebae sp. nov.</title>
        <authorList>
            <person name="Carlier A."/>
            <person name="Qi S."/>
        </authorList>
    </citation>
    <scope>NUCLEOTIDE SEQUENCE</scope>
    <source>
        <strain evidence="10">LMG 31456</strain>
    </source>
</reference>
<dbReference type="PANTHER" id="PTHR43553:SF24">
    <property type="entry name" value="ENERGY-COUPLING FACTOR TRANSPORTER ATP-BINDING PROTEIN ECFA1"/>
    <property type="match status" value="1"/>
</dbReference>
<evidence type="ECO:0000313" key="11">
    <source>
        <dbReference type="Proteomes" id="UP000641588"/>
    </source>
</evidence>
<dbReference type="Gene3D" id="3.40.50.300">
    <property type="entry name" value="P-loop containing nucleotide triphosphate hydrolases"/>
    <property type="match status" value="1"/>
</dbReference>
<dbReference type="InterPro" id="IPR003593">
    <property type="entry name" value="AAA+_ATPase"/>
</dbReference>
<comment type="similarity">
    <text evidence="2">Belongs to the ABC transporter superfamily.</text>
</comment>
<gene>
    <name evidence="10" type="ORF">GC093_29085</name>
</gene>
<evidence type="ECO:0000259" key="9">
    <source>
        <dbReference type="PROSITE" id="PS50893"/>
    </source>
</evidence>